<keyword evidence="2" id="KW-0812">Transmembrane</keyword>
<keyword evidence="2" id="KW-0472">Membrane</keyword>
<dbReference type="AlphaFoldDB" id="A0A9P7G5B4"/>
<dbReference type="OrthoDB" id="3206554at2759"/>
<evidence type="ECO:0000313" key="3">
    <source>
        <dbReference type="EMBL" id="KAG5643144.1"/>
    </source>
</evidence>
<sequence>MEAFVRQPTFSQFYIHARWRLTLVLALLAGEDIMVTCILVYLLFNSRTRTASSVNDVVSILIQDVFKTGIIDCLNARQRLRHRRNPVTSDRTRPSNPLDDMNVKGSRGSGEGSGSVPSSEPSVANPEEPKSTFRNRANSINEHGISFADAENLPSSYDTTVHSIGSHHDPGVIPVRRLQSDPSHPGALTPHM</sequence>
<evidence type="ECO:0000256" key="2">
    <source>
        <dbReference type="SAM" id="Phobius"/>
    </source>
</evidence>
<keyword evidence="2" id="KW-1133">Transmembrane helix</keyword>
<reference evidence="3" key="1">
    <citation type="submission" date="2020-07" db="EMBL/GenBank/DDBJ databases">
        <authorList>
            <person name="Nieuwenhuis M."/>
            <person name="Van De Peppel L.J.J."/>
        </authorList>
    </citation>
    <scope>NUCLEOTIDE SEQUENCE</scope>
    <source>
        <strain evidence="3">AP01</strain>
        <tissue evidence="3">Mycelium</tissue>
    </source>
</reference>
<evidence type="ECO:0000256" key="1">
    <source>
        <dbReference type="SAM" id="MobiDB-lite"/>
    </source>
</evidence>
<organism evidence="3 4">
    <name type="scientific">Asterophora parasitica</name>
    <dbReference type="NCBI Taxonomy" id="117018"/>
    <lineage>
        <taxon>Eukaryota</taxon>
        <taxon>Fungi</taxon>
        <taxon>Dikarya</taxon>
        <taxon>Basidiomycota</taxon>
        <taxon>Agaricomycotina</taxon>
        <taxon>Agaricomycetes</taxon>
        <taxon>Agaricomycetidae</taxon>
        <taxon>Agaricales</taxon>
        <taxon>Tricholomatineae</taxon>
        <taxon>Lyophyllaceae</taxon>
        <taxon>Asterophora</taxon>
    </lineage>
</organism>
<gene>
    <name evidence="3" type="ORF">DXG03_001506</name>
</gene>
<keyword evidence="4" id="KW-1185">Reference proteome</keyword>
<dbReference type="EMBL" id="JABCKV010000131">
    <property type="protein sequence ID" value="KAG5643144.1"/>
    <property type="molecule type" value="Genomic_DNA"/>
</dbReference>
<feature type="compositionally biased region" description="Low complexity" evidence="1">
    <location>
        <begin position="114"/>
        <end position="123"/>
    </location>
</feature>
<name>A0A9P7G5B4_9AGAR</name>
<feature type="region of interest" description="Disordered" evidence="1">
    <location>
        <begin position="82"/>
        <end position="134"/>
    </location>
</feature>
<accession>A0A9P7G5B4</accession>
<proteinExistence type="predicted"/>
<reference evidence="3" key="2">
    <citation type="submission" date="2021-10" db="EMBL/GenBank/DDBJ databases">
        <title>Phylogenomics reveals ancestral predisposition of the termite-cultivated fungus Termitomyces towards a domesticated lifestyle.</title>
        <authorList>
            <person name="Auxier B."/>
            <person name="Grum-Grzhimaylo A."/>
            <person name="Cardenas M.E."/>
            <person name="Lodge J.D."/>
            <person name="Laessoe T."/>
            <person name="Pedersen O."/>
            <person name="Smith M.E."/>
            <person name="Kuyper T.W."/>
            <person name="Franco-Molano E.A."/>
            <person name="Baroni T.J."/>
            <person name="Aanen D.K."/>
        </authorList>
    </citation>
    <scope>NUCLEOTIDE SEQUENCE</scope>
    <source>
        <strain evidence="3">AP01</strain>
        <tissue evidence="3">Mycelium</tissue>
    </source>
</reference>
<protein>
    <submittedName>
        <fullName evidence="3">Uncharacterized protein</fullName>
    </submittedName>
</protein>
<dbReference type="Proteomes" id="UP000775547">
    <property type="component" value="Unassembled WGS sequence"/>
</dbReference>
<evidence type="ECO:0000313" key="4">
    <source>
        <dbReference type="Proteomes" id="UP000775547"/>
    </source>
</evidence>
<comment type="caution">
    <text evidence="3">The sequence shown here is derived from an EMBL/GenBank/DDBJ whole genome shotgun (WGS) entry which is preliminary data.</text>
</comment>
<feature type="transmembrane region" description="Helical" evidence="2">
    <location>
        <begin position="21"/>
        <end position="44"/>
    </location>
</feature>
<feature type="region of interest" description="Disordered" evidence="1">
    <location>
        <begin position="158"/>
        <end position="192"/>
    </location>
</feature>